<organism evidence="6 7">
    <name type="scientific">Exophiala mesophila</name>
    <name type="common">Black yeast-like fungus</name>
    <dbReference type="NCBI Taxonomy" id="212818"/>
    <lineage>
        <taxon>Eukaryota</taxon>
        <taxon>Fungi</taxon>
        <taxon>Dikarya</taxon>
        <taxon>Ascomycota</taxon>
        <taxon>Pezizomycotina</taxon>
        <taxon>Eurotiomycetes</taxon>
        <taxon>Chaetothyriomycetidae</taxon>
        <taxon>Chaetothyriales</taxon>
        <taxon>Herpotrichiellaceae</taxon>
        <taxon>Exophiala</taxon>
    </lineage>
</organism>
<feature type="region of interest" description="Disordered" evidence="5">
    <location>
        <begin position="285"/>
        <end position="329"/>
    </location>
</feature>
<dbReference type="InterPro" id="IPR000048">
    <property type="entry name" value="IQ_motif_EF-hand-BS"/>
</dbReference>
<dbReference type="GO" id="GO:0005634">
    <property type="term" value="C:nucleus"/>
    <property type="evidence" value="ECO:0007669"/>
    <property type="project" value="UniProtKB-SubCell"/>
</dbReference>
<evidence type="ECO:0000256" key="3">
    <source>
        <dbReference type="ARBA" id="ARBA00022490"/>
    </source>
</evidence>
<dbReference type="VEuPathDB" id="FungiDB:PV10_06947"/>
<protein>
    <recommendedName>
        <fullName evidence="8">IQ domain-containing protein IQM6</fullName>
    </recommendedName>
</protein>
<evidence type="ECO:0000256" key="4">
    <source>
        <dbReference type="ARBA" id="ARBA00023242"/>
    </source>
</evidence>
<dbReference type="AlphaFoldDB" id="A0A438MSP4"/>
<sequence>MEESAIPSQGTSPAPTALTAEEERNAAVLIQKTFRGHRTRHQVRGFGLDASTRWYDAAKSARFHQVTTPHPPEHNHDHDHDHDHDHEQEENRLNASISPARRKWRMAAEIARQAGADDTSPSVSDFSSDDAGDSKPDSGNTDGSSKPAPDREAIKRRRAEATQARKRTAKMMDLQYFLEMVDQKHRYGSNLRKYHNYWKTADTDENFFYWLDYGGGKDIEVPECSRARLDKEQVRYLSREERLDYLVKIDKDGRLIWAKNGERVWTKDALYKDSVNGIVSITDPSPQFKYNVPPPDADDESTSSSSEDSDEESDTDSADNTAGDEGERYVNEDFHRARGIAKMKHVSAAVLFNHMIRTSLKKGHKWIFVADTSFRLYIGYKQSGSFQHSSFLHGARILSAGLIKVKDGQLRKLSPLSGHYRPPAANFRTFVHALRDEGVDMSRVSISRSYAVLVGLESYVHTRRRVKHTEKMAIRKKDELLHPEKVQQEEEASRDKSKSAEKERAFLEQQRLAKEQEELERKESHRRSGIFSRALQKMKTRRRRQSDKIEDSAITAEPKEKRIMGTGPEDGIPAPEGQR</sequence>
<keyword evidence="3" id="KW-0963">Cytoplasm</keyword>
<evidence type="ECO:0000313" key="7">
    <source>
        <dbReference type="Proteomes" id="UP000288859"/>
    </source>
</evidence>
<feature type="compositionally biased region" description="Basic and acidic residues" evidence="5">
    <location>
        <begin position="71"/>
        <end position="92"/>
    </location>
</feature>
<feature type="compositionally biased region" description="Polar residues" evidence="5">
    <location>
        <begin position="1"/>
        <end position="14"/>
    </location>
</feature>
<gene>
    <name evidence="6" type="ORF">B0A52_09490</name>
</gene>
<feature type="compositionally biased region" description="Basic residues" evidence="5">
    <location>
        <begin position="154"/>
        <end position="166"/>
    </location>
</feature>
<proteinExistence type="predicted"/>
<evidence type="ECO:0008006" key="8">
    <source>
        <dbReference type="Google" id="ProtNLM"/>
    </source>
</evidence>
<name>A0A438MSP4_EXOME</name>
<dbReference type="EMBL" id="NAJM01000057">
    <property type="protein sequence ID" value="RVX66677.1"/>
    <property type="molecule type" value="Genomic_DNA"/>
</dbReference>
<dbReference type="PANTHER" id="PTHR31250:SF27">
    <property type="entry name" value="IQ DOMAIN-CONTAINING PROTEIN IQM5"/>
    <property type="match status" value="1"/>
</dbReference>
<feature type="region of interest" description="Disordered" evidence="5">
    <location>
        <begin position="1"/>
        <end position="22"/>
    </location>
</feature>
<dbReference type="Gene3D" id="1.20.5.190">
    <property type="match status" value="1"/>
</dbReference>
<dbReference type="PROSITE" id="PS50096">
    <property type="entry name" value="IQ"/>
    <property type="match status" value="1"/>
</dbReference>
<dbReference type="PANTHER" id="PTHR31250">
    <property type="entry name" value="IQ DOMAIN-CONTAINING PROTEIN IQM3"/>
    <property type="match status" value="1"/>
</dbReference>
<feature type="compositionally biased region" description="Acidic residues" evidence="5">
    <location>
        <begin position="296"/>
        <end position="317"/>
    </location>
</feature>
<feature type="region of interest" description="Disordered" evidence="5">
    <location>
        <begin position="470"/>
        <end position="579"/>
    </location>
</feature>
<dbReference type="OrthoDB" id="7344096at2759"/>
<keyword evidence="4" id="KW-0539">Nucleus</keyword>
<feature type="compositionally biased region" description="Basic and acidic residues" evidence="5">
    <location>
        <begin position="546"/>
        <end position="563"/>
    </location>
</feature>
<feature type="compositionally biased region" description="Basic and acidic residues" evidence="5">
    <location>
        <begin position="470"/>
        <end position="523"/>
    </location>
</feature>
<evidence type="ECO:0000256" key="5">
    <source>
        <dbReference type="SAM" id="MobiDB-lite"/>
    </source>
</evidence>
<feature type="compositionally biased region" description="Basic residues" evidence="5">
    <location>
        <begin position="536"/>
        <end position="545"/>
    </location>
</feature>
<dbReference type="SMART" id="SM00015">
    <property type="entry name" value="IQ"/>
    <property type="match status" value="1"/>
</dbReference>
<dbReference type="GO" id="GO:0005737">
    <property type="term" value="C:cytoplasm"/>
    <property type="evidence" value="ECO:0007669"/>
    <property type="project" value="UniProtKB-SubCell"/>
</dbReference>
<dbReference type="InterPro" id="IPR044159">
    <property type="entry name" value="IQM"/>
</dbReference>
<dbReference type="Proteomes" id="UP000288859">
    <property type="component" value="Unassembled WGS sequence"/>
</dbReference>
<reference evidence="6 7" key="1">
    <citation type="submission" date="2017-03" db="EMBL/GenBank/DDBJ databases">
        <title>Genomes of endolithic fungi from Antarctica.</title>
        <authorList>
            <person name="Coleine C."/>
            <person name="Masonjones S."/>
            <person name="Stajich J.E."/>
        </authorList>
    </citation>
    <scope>NUCLEOTIDE SEQUENCE [LARGE SCALE GENOMIC DNA]</scope>
    <source>
        <strain evidence="6 7">CCFEE 6314</strain>
    </source>
</reference>
<feature type="region of interest" description="Disordered" evidence="5">
    <location>
        <begin position="66"/>
        <end position="166"/>
    </location>
</feature>
<comment type="caution">
    <text evidence="6">The sequence shown here is derived from an EMBL/GenBank/DDBJ whole genome shotgun (WGS) entry which is preliminary data.</text>
</comment>
<accession>A0A438MSP4</accession>
<comment type="subcellular location">
    <subcellularLocation>
        <location evidence="2">Cytoplasm</location>
    </subcellularLocation>
    <subcellularLocation>
        <location evidence="1">Nucleus</location>
    </subcellularLocation>
</comment>
<evidence type="ECO:0000256" key="1">
    <source>
        <dbReference type="ARBA" id="ARBA00004123"/>
    </source>
</evidence>
<evidence type="ECO:0000256" key="2">
    <source>
        <dbReference type="ARBA" id="ARBA00004496"/>
    </source>
</evidence>
<evidence type="ECO:0000313" key="6">
    <source>
        <dbReference type="EMBL" id="RVX66677.1"/>
    </source>
</evidence>